<evidence type="ECO:0000313" key="11">
    <source>
        <dbReference type="Proteomes" id="UP000053411"/>
    </source>
</evidence>
<dbReference type="SUPFAM" id="SSF54593">
    <property type="entry name" value="Glyoxalase/Bleomycin resistance protein/Dihydroxybiphenyl dioxygenase"/>
    <property type="match status" value="1"/>
</dbReference>
<dbReference type="PANTHER" id="PTHR21366">
    <property type="entry name" value="GLYOXALASE FAMILY PROTEIN"/>
    <property type="match status" value="1"/>
</dbReference>
<keyword evidence="8" id="KW-0408">Iron</keyword>
<comment type="cofactor">
    <cofactor evidence="1">
        <name>Fe(2+)</name>
        <dbReference type="ChEBI" id="CHEBI:29033"/>
    </cofactor>
</comment>
<comment type="similarity">
    <text evidence="3">Belongs to the glyoxalase I family.</text>
</comment>
<feature type="domain" description="VOC" evidence="9">
    <location>
        <begin position="17"/>
        <end position="134"/>
    </location>
</feature>
<dbReference type="RefSeq" id="XP_016631197.1">
    <property type="nucleotide sequence ID" value="XM_016777687.1"/>
</dbReference>
<dbReference type="PROSITE" id="PS00082">
    <property type="entry name" value="EXTRADIOL_DIOXYGENAS"/>
    <property type="match status" value="1"/>
</dbReference>
<evidence type="ECO:0000259" key="9">
    <source>
        <dbReference type="PROSITE" id="PS51819"/>
    </source>
</evidence>
<reference evidence="10 11" key="1">
    <citation type="submission" date="2015-01" db="EMBL/GenBank/DDBJ databases">
        <title>The Genome Sequence of Fonsecaea multimorphosa CBS 102226.</title>
        <authorList>
            <consortium name="The Broad Institute Genomics Platform"/>
            <person name="Cuomo C."/>
            <person name="de Hoog S."/>
            <person name="Gorbushina A."/>
            <person name="Stielow B."/>
            <person name="Teixiera M."/>
            <person name="Abouelleil A."/>
            <person name="Chapman S.B."/>
            <person name="Priest M."/>
            <person name="Young S.K."/>
            <person name="Wortman J."/>
            <person name="Nusbaum C."/>
            <person name="Birren B."/>
        </authorList>
    </citation>
    <scope>NUCLEOTIDE SEQUENCE [LARGE SCALE GENOMIC DNA]</scope>
    <source>
        <strain evidence="10 11">CBS 102226</strain>
    </source>
</reference>
<gene>
    <name evidence="10" type="ORF">Z520_07188</name>
</gene>
<keyword evidence="4" id="KW-0479">Metal-binding</keyword>
<evidence type="ECO:0000256" key="2">
    <source>
        <dbReference type="ARBA" id="ARBA00008784"/>
    </source>
</evidence>
<sequence length="192" mass="21793">MVVDPQSAGKTVKPPNHFAHVVLQTNNLKPMVDYYKKFLNAHASYENDFASFLTYDEEHHRIAIVQIPSLGPRDPKRSGLQHMAFTYYSLEDFANAYLQRKANGIEPVWCVNHGPTTSMYYDDPDGNRTEIQVDNFDTPEAASEFMASPYFHENPIGTDFDPSELIKRLNAGEDHASIKKRIEIGPRGLPVH</sequence>
<dbReference type="InterPro" id="IPR037523">
    <property type="entry name" value="VOC_core"/>
</dbReference>
<dbReference type="Proteomes" id="UP000053411">
    <property type="component" value="Unassembled WGS sequence"/>
</dbReference>
<dbReference type="VEuPathDB" id="FungiDB:Z520_07188"/>
<dbReference type="GeneID" id="27712934"/>
<keyword evidence="7" id="KW-0560">Oxidoreductase</keyword>
<evidence type="ECO:0000313" key="10">
    <source>
        <dbReference type="EMBL" id="KIX97074.1"/>
    </source>
</evidence>
<dbReference type="Gene3D" id="3.10.180.10">
    <property type="entry name" value="2,3-Dihydroxybiphenyl 1,2-Dioxygenase, domain 1"/>
    <property type="match status" value="1"/>
</dbReference>
<evidence type="ECO:0000256" key="6">
    <source>
        <dbReference type="ARBA" id="ARBA00022964"/>
    </source>
</evidence>
<dbReference type="PROSITE" id="PS51819">
    <property type="entry name" value="VOC"/>
    <property type="match status" value="1"/>
</dbReference>
<dbReference type="InterPro" id="IPR029068">
    <property type="entry name" value="Glyas_Bleomycin-R_OHBP_Dase"/>
</dbReference>
<proteinExistence type="inferred from homology"/>
<keyword evidence="6" id="KW-0223">Dioxygenase</keyword>
<dbReference type="EMBL" id="KN848075">
    <property type="protein sequence ID" value="KIX97074.1"/>
    <property type="molecule type" value="Genomic_DNA"/>
</dbReference>
<evidence type="ECO:0000256" key="7">
    <source>
        <dbReference type="ARBA" id="ARBA00023002"/>
    </source>
</evidence>
<evidence type="ECO:0000256" key="8">
    <source>
        <dbReference type="ARBA" id="ARBA00023004"/>
    </source>
</evidence>
<dbReference type="GO" id="GO:0051213">
    <property type="term" value="F:dioxygenase activity"/>
    <property type="evidence" value="ECO:0007669"/>
    <property type="project" value="UniProtKB-KW"/>
</dbReference>
<comment type="similarity">
    <text evidence="2">Belongs to the extradiol ring-cleavage dioxygenase family.</text>
</comment>
<dbReference type="PANTHER" id="PTHR21366:SF14">
    <property type="entry name" value="GLYOXALASE DOMAIN-CONTAINING PROTEIN 5"/>
    <property type="match status" value="1"/>
</dbReference>
<accession>A0A0D2K212</accession>
<dbReference type="InterPro" id="IPR004360">
    <property type="entry name" value="Glyas_Fos-R_dOase_dom"/>
</dbReference>
<dbReference type="OrthoDB" id="5371818at2759"/>
<evidence type="ECO:0000256" key="1">
    <source>
        <dbReference type="ARBA" id="ARBA00001954"/>
    </source>
</evidence>
<keyword evidence="11" id="KW-1185">Reference proteome</keyword>
<dbReference type="Pfam" id="PF00903">
    <property type="entry name" value="Glyoxalase"/>
    <property type="match status" value="1"/>
</dbReference>
<evidence type="ECO:0000256" key="5">
    <source>
        <dbReference type="ARBA" id="ARBA00022797"/>
    </source>
</evidence>
<organism evidence="10 11">
    <name type="scientific">Fonsecaea multimorphosa CBS 102226</name>
    <dbReference type="NCBI Taxonomy" id="1442371"/>
    <lineage>
        <taxon>Eukaryota</taxon>
        <taxon>Fungi</taxon>
        <taxon>Dikarya</taxon>
        <taxon>Ascomycota</taxon>
        <taxon>Pezizomycotina</taxon>
        <taxon>Eurotiomycetes</taxon>
        <taxon>Chaetothyriomycetidae</taxon>
        <taxon>Chaetothyriales</taxon>
        <taxon>Herpotrichiellaceae</taxon>
        <taxon>Fonsecaea</taxon>
    </lineage>
</organism>
<dbReference type="AlphaFoldDB" id="A0A0D2K212"/>
<evidence type="ECO:0000256" key="4">
    <source>
        <dbReference type="ARBA" id="ARBA00022723"/>
    </source>
</evidence>
<dbReference type="InterPro" id="IPR050383">
    <property type="entry name" value="GlyoxalaseI/FosfomycinResist"/>
</dbReference>
<dbReference type="GO" id="GO:0008198">
    <property type="term" value="F:ferrous iron binding"/>
    <property type="evidence" value="ECO:0007669"/>
    <property type="project" value="InterPro"/>
</dbReference>
<dbReference type="InterPro" id="IPR000486">
    <property type="entry name" value="Xdiol_ring_cleave_dOase_1/2"/>
</dbReference>
<evidence type="ECO:0000256" key="3">
    <source>
        <dbReference type="ARBA" id="ARBA00010363"/>
    </source>
</evidence>
<name>A0A0D2K212_9EURO</name>
<keyword evidence="5" id="KW-0058">Aromatic hydrocarbons catabolism</keyword>
<protein>
    <recommendedName>
        <fullName evidence="9">VOC domain-containing protein</fullName>
    </recommendedName>
</protein>